<keyword evidence="2 5" id="KW-0812">Transmembrane</keyword>
<evidence type="ECO:0000256" key="3">
    <source>
        <dbReference type="ARBA" id="ARBA00022989"/>
    </source>
</evidence>
<accession>A0A0D1A5L9</accession>
<evidence type="ECO:0000313" key="7">
    <source>
        <dbReference type="Proteomes" id="UP000032279"/>
    </source>
</evidence>
<dbReference type="PATRIC" id="fig|1335616.4.peg.1213"/>
<protein>
    <submittedName>
        <fullName evidence="6">Colicin V production like protein</fullName>
    </submittedName>
</protein>
<evidence type="ECO:0000256" key="2">
    <source>
        <dbReference type="ARBA" id="ARBA00022692"/>
    </source>
</evidence>
<dbReference type="OrthoDB" id="2143375at2"/>
<dbReference type="PANTHER" id="PTHR37306">
    <property type="entry name" value="COLICIN V PRODUCTION PROTEIN"/>
    <property type="match status" value="1"/>
</dbReference>
<evidence type="ECO:0000256" key="5">
    <source>
        <dbReference type="SAM" id="Phobius"/>
    </source>
</evidence>
<comment type="subcellular location">
    <subcellularLocation>
        <location evidence="1">Membrane</location>
        <topology evidence="1">Multi-pass membrane protein</topology>
    </subcellularLocation>
</comment>
<dbReference type="GO" id="GO:0016020">
    <property type="term" value="C:membrane"/>
    <property type="evidence" value="ECO:0007669"/>
    <property type="project" value="UniProtKB-SubCell"/>
</dbReference>
<feature type="transmembrane region" description="Helical" evidence="5">
    <location>
        <begin position="116"/>
        <end position="141"/>
    </location>
</feature>
<proteinExistence type="predicted"/>
<dbReference type="RefSeq" id="WP_044010949.1">
    <property type="nucleotide sequence ID" value="NZ_AWTT01000028.1"/>
</dbReference>
<gene>
    <name evidence="6" type="ORF">WDC_1213</name>
</gene>
<evidence type="ECO:0000256" key="1">
    <source>
        <dbReference type="ARBA" id="ARBA00004141"/>
    </source>
</evidence>
<comment type="caution">
    <text evidence="6">The sequence shown here is derived from an EMBL/GenBank/DDBJ whole genome shotgun (WGS) entry which is preliminary data.</text>
</comment>
<sequence length="177" mass="19704">MILTVGIIVILIISFSFGRHRGLLRMLFGLVSYVVAILIAKASSTIVGTKLAALFPIVKTTSQTGGSALTADNGNQFLYNGIAFIIIFIIVRLICRWVIRRFNLITKLPVIHQVNALLGGVMNVLLTYVTIFFLLTIFQVWPSDWWQTQMSTSGLATWIINSTPVLSQQVVYWLTGQ</sequence>
<keyword evidence="7" id="KW-1185">Reference proteome</keyword>
<dbReference type="Proteomes" id="UP000032279">
    <property type="component" value="Unassembled WGS sequence"/>
</dbReference>
<organism evidence="6 7">
    <name type="scientific">Paucilactobacillus wasatchensis</name>
    <dbReference type="NCBI Taxonomy" id="1335616"/>
    <lineage>
        <taxon>Bacteria</taxon>
        <taxon>Bacillati</taxon>
        <taxon>Bacillota</taxon>
        <taxon>Bacilli</taxon>
        <taxon>Lactobacillales</taxon>
        <taxon>Lactobacillaceae</taxon>
        <taxon>Paucilactobacillus</taxon>
    </lineage>
</organism>
<dbReference type="Pfam" id="PF02674">
    <property type="entry name" value="Colicin_V"/>
    <property type="match status" value="1"/>
</dbReference>
<dbReference type="EMBL" id="AWTT01000028">
    <property type="protein sequence ID" value="KIS03180.1"/>
    <property type="molecule type" value="Genomic_DNA"/>
</dbReference>
<reference evidence="6 7" key="1">
    <citation type="submission" date="2013-08" db="EMBL/GenBank/DDBJ databases">
        <title>Lactobacillus wasatchii sp. WDC04, a late gas producing bacteria isolated from aged chedder cheese.</title>
        <authorList>
            <person name="Oberg C.J."/>
            <person name="Culumber M."/>
            <person name="McMahon D.J."/>
            <person name="Broadbent J.R."/>
            <person name="Oberg T.S."/>
            <person name="Ortaki F."/>
        </authorList>
    </citation>
    <scope>NUCLEOTIDE SEQUENCE [LARGE SCALE GENOMIC DNA]</scope>
    <source>
        <strain evidence="6 7">WDC04</strain>
    </source>
</reference>
<evidence type="ECO:0000256" key="4">
    <source>
        <dbReference type="ARBA" id="ARBA00023136"/>
    </source>
</evidence>
<dbReference type="InterPro" id="IPR003825">
    <property type="entry name" value="Colicin-V_CvpA"/>
</dbReference>
<dbReference type="PANTHER" id="PTHR37306:SF1">
    <property type="entry name" value="COLICIN V PRODUCTION PROTEIN"/>
    <property type="match status" value="1"/>
</dbReference>
<dbReference type="AlphaFoldDB" id="A0A0D1A5L9"/>
<dbReference type="STRING" id="1335616.WDC_1213"/>
<feature type="transmembrane region" description="Helical" evidence="5">
    <location>
        <begin position="77"/>
        <end position="95"/>
    </location>
</feature>
<keyword evidence="4 5" id="KW-0472">Membrane</keyword>
<evidence type="ECO:0000313" key="6">
    <source>
        <dbReference type="EMBL" id="KIS03180.1"/>
    </source>
</evidence>
<dbReference type="GO" id="GO:0009403">
    <property type="term" value="P:toxin biosynthetic process"/>
    <property type="evidence" value="ECO:0007669"/>
    <property type="project" value="InterPro"/>
</dbReference>
<name>A0A0D1A5L9_9LACO</name>
<keyword evidence="3 5" id="KW-1133">Transmembrane helix</keyword>